<evidence type="ECO:0000313" key="1">
    <source>
        <dbReference type="EMBL" id="RZC82494.1"/>
    </source>
</evidence>
<protein>
    <submittedName>
        <fullName evidence="1">Uncharacterized protein</fullName>
    </submittedName>
</protein>
<accession>A0A4Y7LAE3</accession>
<proteinExistence type="predicted"/>
<sequence length="30" mass="3272">MPKVLCNFVKKACCSTDEDATLIEITLVGE</sequence>
<dbReference type="Proteomes" id="UP000316621">
    <property type="component" value="Chromosome 11"/>
</dbReference>
<keyword evidence="2" id="KW-1185">Reference proteome</keyword>
<evidence type="ECO:0000313" key="2">
    <source>
        <dbReference type="Proteomes" id="UP000316621"/>
    </source>
</evidence>
<name>A0A4Y7LAE3_PAPSO</name>
<organism evidence="1 2">
    <name type="scientific">Papaver somniferum</name>
    <name type="common">Opium poppy</name>
    <dbReference type="NCBI Taxonomy" id="3469"/>
    <lineage>
        <taxon>Eukaryota</taxon>
        <taxon>Viridiplantae</taxon>
        <taxon>Streptophyta</taxon>
        <taxon>Embryophyta</taxon>
        <taxon>Tracheophyta</taxon>
        <taxon>Spermatophyta</taxon>
        <taxon>Magnoliopsida</taxon>
        <taxon>Ranunculales</taxon>
        <taxon>Papaveraceae</taxon>
        <taxon>Papaveroideae</taxon>
        <taxon>Papaver</taxon>
    </lineage>
</organism>
<dbReference type="Gramene" id="RZC82494">
    <property type="protein sequence ID" value="RZC82494"/>
    <property type="gene ID" value="C5167_045284"/>
</dbReference>
<gene>
    <name evidence="1" type="ORF">C5167_045284</name>
</gene>
<dbReference type="AlphaFoldDB" id="A0A4Y7LAE3"/>
<dbReference type="EMBL" id="CM010725">
    <property type="protein sequence ID" value="RZC82494.1"/>
    <property type="molecule type" value="Genomic_DNA"/>
</dbReference>
<reference evidence="1 2" key="1">
    <citation type="journal article" date="2018" name="Science">
        <title>The opium poppy genome and morphinan production.</title>
        <authorList>
            <person name="Guo L."/>
            <person name="Winzer T."/>
            <person name="Yang X."/>
            <person name="Li Y."/>
            <person name="Ning Z."/>
            <person name="He Z."/>
            <person name="Teodor R."/>
            <person name="Lu Y."/>
            <person name="Bowser T.A."/>
            <person name="Graham I.A."/>
            <person name="Ye K."/>
        </authorList>
    </citation>
    <scope>NUCLEOTIDE SEQUENCE [LARGE SCALE GENOMIC DNA]</scope>
    <source>
        <strain evidence="2">cv. HN1</strain>
        <tissue evidence="1">Leaves</tissue>
    </source>
</reference>